<dbReference type="InterPro" id="IPR016288">
    <property type="entry name" value="Beta_cellobiohydrolase"/>
</dbReference>
<dbReference type="EC" id="3.2.1.-" evidence="11"/>
<feature type="active site" description="Proton donor" evidence="8 10">
    <location>
        <position position="226"/>
    </location>
</feature>
<evidence type="ECO:0000256" key="4">
    <source>
        <dbReference type="ARBA" id="ARBA00023157"/>
    </source>
</evidence>
<dbReference type="SMART" id="SM00236">
    <property type="entry name" value="fCBD"/>
    <property type="match status" value="1"/>
</dbReference>
<evidence type="ECO:0000256" key="9">
    <source>
        <dbReference type="PIRSR" id="PIRSR001100-2"/>
    </source>
</evidence>
<feature type="region of interest" description="Disordered" evidence="12">
    <location>
        <begin position="62"/>
        <end position="94"/>
    </location>
</feature>
<evidence type="ECO:0000256" key="3">
    <source>
        <dbReference type="ARBA" id="ARBA00023001"/>
    </source>
</evidence>
<keyword evidence="3 11" id="KW-0136">Cellulose degradation</keyword>
<keyword evidence="1 11" id="KW-0732">Signal</keyword>
<dbReference type="Pfam" id="PF00734">
    <property type="entry name" value="CBM_1"/>
    <property type="match status" value="1"/>
</dbReference>
<dbReference type="PANTHER" id="PTHR34876">
    <property type="match status" value="1"/>
</dbReference>
<evidence type="ECO:0000256" key="1">
    <source>
        <dbReference type="ARBA" id="ARBA00022729"/>
    </source>
</evidence>
<dbReference type="PROSITE" id="PS00656">
    <property type="entry name" value="GLYCOSYL_HYDROL_F6_2"/>
    <property type="match status" value="1"/>
</dbReference>
<gene>
    <name evidence="14" type="ORF">WG66_9211</name>
</gene>
<dbReference type="SUPFAM" id="SSF51989">
    <property type="entry name" value="Glycosyl hydrolases family 6, cellulases"/>
    <property type="match status" value="1"/>
</dbReference>
<feature type="chain" id="PRO_5006774292" description="Glucanase" evidence="11">
    <location>
        <begin position="21"/>
        <end position="466"/>
    </location>
</feature>
<keyword evidence="6 11" id="KW-0326">Glycosidase</keyword>
<dbReference type="SUPFAM" id="SSF57180">
    <property type="entry name" value="Cellulose-binding domain"/>
    <property type="match status" value="1"/>
</dbReference>
<feature type="binding site" evidence="9">
    <location>
        <position position="415"/>
    </location>
    <ligand>
        <name>substrate</name>
    </ligand>
</feature>
<dbReference type="InterPro" id="IPR035971">
    <property type="entry name" value="CBD_sf"/>
</dbReference>
<evidence type="ECO:0000256" key="11">
    <source>
        <dbReference type="RuleBase" id="RU361186"/>
    </source>
</evidence>
<dbReference type="InterPro" id="IPR001524">
    <property type="entry name" value="Glyco_hydro_6_CS"/>
</dbReference>
<feature type="binding site" evidence="9">
    <location>
        <position position="293"/>
    </location>
    <ligand>
        <name>substrate</name>
    </ligand>
</feature>
<evidence type="ECO:0000256" key="2">
    <source>
        <dbReference type="ARBA" id="ARBA00022801"/>
    </source>
</evidence>
<evidence type="ECO:0000256" key="7">
    <source>
        <dbReference type="ARBA" id="ARBA00023326"/>
    </source>
</evidence>
<feature type="binding site" evidence="9">
    <location>
        <position position="419"/>
    </location>
    <ligand>
        <name>substrate</name>
    </ligand>
</feature>
<evidence type="ECO:0000313" key="15">
    <source>
        <dbReference type="Proteomes" id="UP000054988"/>
    </source>
</evidence>
<dbReference type="PIRSF" id="PIRSF001100">
    <property type="entry name" value="Beta_cellobiohydrolase"/>
    <property type="match status" value="1"/>
</dbReference>
<dbReference type="Gene3D" id="3.20.20.40">
    <property type="entry name" value="1, 4-beta cellobiohydrolase"/>
    <property type="match status" value="1"/>
</dbReference>
<dbReference type="Pfam" id="PF01341">
    <property type="entry name" value="Glyco_hydro_6"/>
    <property type="match status" value="1"/>
</dbReference>
<feature type="domain" description="CBM1" evidence="13">
    <location>
        <begin position="20"/>
        <end position="56"/>
    </location>
</feature>
<dbReference type="GO" id="GO:0005576">
    <property type="term" value="C:extracellular region"/>
    <property type="evidence" value="ECO:0007669"/>
    <property type="project" value="InterPro"/>
</dbReference>
<evidence type="ECO:0000256" key="12">
    <source>
        <dbReference type="SAM" id="MobiDB-lite"/>
    </source>
</evidence>
<sequence length="466" mass="49479">MIKSAALLSVVALAPLVARAQSPVWGQCGGIGWSGSTTCASGSSCVKQNDYYSQCMPGSSAPTTTVAQPPSSTAGPTSTATTSRPTSSTTPSADNPYNGYEIFLSPFYANEVQAATTDIGDSSLKSKASSVANIPTFTWFDTISKIPDLGTYLSQASAQGKSTGKKMLVQIIVYDLPDRDCAALASNGELSIANDGEAKYRGYIDSLVEQIQQYPDVRVVAIVEPDSLANLVTNMNVQKCANAAAVYKACICSFWTSISYSHNVNLQRSVVYAMQQLNTVGVYMYLDAGHAGWLGWPANLGPAAQMFQQLYTDAGSPKFVRGLATNVANYNALSASTPDPITQGNSNYDEIHYIQALSGVLGSFPAHFIVDQGRSGQQNIRQQWGDWCNVKGAGFGMRPTLNTGSSLIDAIVWAKPGGESDGTSNSSSVRFDAHCGQSDAFIPAPEAGTWFQAYFEQLVSKANPPL</sequence>
<keyword evidence="4" id="KW-1015">Disulfide bond</keyword>
<dbReference type="EMBL" id="LATX01001774">
    <property type="protein sequence ID" value="KTB38244.1"/>
    <property type="molecule type" value="Genomic_DNA"/>
</dbReference>
<protein>
    <recommendedName>
        <fullName evidence="11">Glucanase</fullName>
        <ecNumber evidence="11">3.2.1.-</ecNumber>
    </recommendedName>
</protein>
<dbReference type="PROSITE" id="PS51164">
    <property type="entry name" value="CBM1_2"/>
    <property type="match status" value="1"/>
</dbReference>
<evidence type="ECO:0000313" key="14">
    <source>
        <dbReference type="EMBL" id="KTB38244.1"/>
    </source>
</evidence>
<name>A0A0W0FPX2_MONRR</name>
<dbReference type="PANTHER" id="PTHR34876:SF4">
    <property type="entry name" value="1,4-BETA-D-GLUCAN CELLOBIOHYDROLASE C-RELATED"/>
    <property type="match status" value="1"/>
</dbReference>
<dbReference type="GO" id="GO:0030245">
    <property type="term" value="P:cellulose catabolic process"/>
    <property type="evidence" value="ECO:0007669"/>
    <property type="project" value="UniProtKB-KW"/>
</dbReference>
<evidence type="ECO:0000256" key="10">
    <source>
        <dbReference type="PROSITE-ProRule" id="PRU10057"/>
    </source>
</evidence>
<dbReference type="eggNOG" id="ENOG502QWHE">
    <property type="taxonomic scope" value="Eukaryota"/>
</dbReference>
<feature type="active site" description="Proton acceptor" evidence="8">
    <location>
        <position position="421"/>
    </location>
</feature>
<dbReference type="Proteomes" id="UP000054988">
    <property type="component" value="Unassembled WGS sequence"/>
</dbReference>
<evidence type="ECO:0000256" key="5">
    <source>
        <dbReference type="ARBA" id="ARBA00023277"/>
    </source>
</evidence>
<feature type="binding site" evidence="9">
    <location>
        <position position="387"/>
    </location>
    <ligand>
        <name>substrate</name>
    </ligand>
</feature>
<feature type="binding site" evidence="9">
    <location>
        <position position="329"/>
    </location>
    <ligand>
        <name>substrate</name>
    </ligand>
</feature>
<dbReference type="FunFam" id="3.20.20.40:FF:000001">
    <property type="entry name" value="Glucanase"/>
    <property type="match status" value="1"/>
</dbReference>
<feature type="binding site" evidence="9">
    <location>
        <position position="139"/>
    </location>
    <ligand>
        <name>substrate</name>
    </ligand>
</feature>
<keyword evidence="2 11" id="KW-0378">Hydrolase</keyword>
<feature type="binding site" evidence="9">
    <location>
        <position position="141"/>
    </location>
    <ligand>
        <name>substrate</name>
    </ligand>
</feature>
<dbReference type="PROSITE" id="PS00562">
    <property type="entry name" value="CBM1_1"/>
    <property type="match status" value="1"/>
</dbReference>
<evidence type="ECO:0000256" key="6">
    <source>
        <dbReference type="ARBA" id="ARBA00023295"/>
    </source>
</evidence>
<dbReference type="GO" id="GO:0030248">
    <property type="term" value="F:cellulose binding"/>
    <property type="evidence" value="ECO:0007669"/>
    <property type="project" value="InterPro"/>
</dbReference>
<feature type="compositionally biased region" description="Low complexity" evidence="12">
    <location>
        <begin position="69"/>
        <end position="93"/>
    </location>
</feature>
<dbReference type="AlphaFoldDB" id="A0A0W0FPX2"/>
<dbReference type="PRINTS" id="PR00733">
    <property type="entry name" value="GLHYDRLASE6"/>
</dbReference>
<organism evidence="14 15">
    <name type="scientific">Moniliophthora roreri</name>
    <name type="common">Frosty pod rot fungus</name>
    <name type="synonym">Monilia roreri</name>
    <dbReference type="NCBI Taxonomy" id="221103"/>
    <lineage>
        <taxon>Eukaryota</taxon>
        <taxon>Fungi</taxon>
        <taxon>Dikarya</taxon>
        <taxon>Basidiomycota</taxon>
        <taxon>Agaricomycotina</taxon>
        <taxon>Agaricomycetes</taxon>
        <taxon>Agaricomycetidae</taxon>
        <taxon>Agaricales</taxon>
        <taxon>Marasmiineae</taxon>
        <taxon>Marasmiaceae</taxon>
        <taxon>Moniliophthora</taxon>
    </lineage>
</organism>
<evidence type="ECO:0000256" key="8">
    <source>
        <dbReference type="PIRSR" id="PIRSR001100-1"/>
    </source>
</evidence>
<reference evidence="14 15" key="1">
    <citation type="submission" date="2015-12" db="EMBL/GenBank/DDBJ databases">
        <title>Draft genome sequence of Moniliophthora roreri, the causal agent of frosty pod rot of cacao.</title>
        <authorList>
            <person name="Aime M.C."/>
            <person name="Diaz-Valderrama J.R."/>
            <person name="Kijpornyongpan T."/>
            <person name="Phillips-Mora W."/>
        </authorList>
    </citation>
    <scope>NUCLEOTIDE SEQUENCE [LARGE SCALE GENOMIC DNA]</scope>
    <source>
        <strain evidence="14 15">MCA 2952</strain>
    </source>
</reference>
<keyword evidence="5 11" id="KW-0119">Carbohydrate metabolism</keyword>
<dbReference type="GO" id="GO:0004553">
    <property type="term" value="F:hydrolase activity, hydrolyzing O-glycosyl compounds"/>
    <property type="evidence" value="ECO:0007669"/>
    <property type="project" value="InterPro"/>
</dbReference>
<comment type="caution">
    <text evidence="14">The sequence shown here is derived from an EMBL/GenBank/DDBJ whole genome shotgun (WGS) entry which is preliminary data.</text>
</comment>
<feature type="signal peptide" evidence="11">
    <location>
        <begin position="1"/>
        <end position="20"/>
    </location>
</feature>
<evidence type="ECO:0000259" key="13">
    <source>
        <dbReference type="PROSITE" id="PS51164"/>
    </source>
</evidence>
<dbReference type="InterPro" id="IPR036434">
    <property type="entry name" value="Beta_cellobiohydrolase_sf"/>
</dbReference>
<proteinExistence type="inferred from homology"/>
<comment type="similarity">
    <text evidence="11">Belongs to the glycosyl hydrolase family 6.</text>
</comment>
<keyword evidence="7 11" id="KW-0624">Polysaccharide degradation</keyword>
<feature type="binding site" evidence="9">
    <location>
        <position position="290"/>
    </location>
    <ligand>
        <name>substrate</name>
    </ligand>
</feature>
<dbReference type="InterPro" id="IPR000254">
    <property type="entry name" value="CBD"/>
</dbReference>
<accession>A0A0W0FPX2</accession>